<feature type="region of interest" description="Disordered" evidence="1">
    <location>
        <begin position="602"/>
        <end position="641"/>
    </location>
</feature>
<feature type="compositionally biased region" description="Low complexity" evidence="1">
    <location>
        <begin position="184"/>
        <end position="197"/>
    </location>
</feature>
<feature type="compositionally biased region" description="Low complexity" evidence="1">
    <location>
        <begin position="143"/>
        <end position="176"/>
    </location>
</feature>
<feature type="compositionally biased region" description="Low complexity" evidence="1">
    <location>
        <begin position="285"/>
        <end position="294"/>
    </location>
</feature>
<feature type="region of interest" description="Disordered" evidence="1">
    <location>
        <begin position="504"/>
        <end position="548"/>
    </location>
</feature>
<protein>
    <recommendedName>
        <fullName evidence="6">Mid2 domain-containing protein</fullName>
    </recommendedName>
</protein>
<dbReference type="RefSeq" id="XP_018259136.1">
    <property type="nucleotide sequence ID" value="XM_018411935.1"/>
</dbReference>
<dbReference type="GeneID" id="28972379"/>
<keyword evidence="2" id="KW-0812">Transmembrane</keyword>
<dbReference type="EMBL" id="KI894038">
    <property type="protein sequence ID" value="OBR81294.1"/>
    <property type="molecule type" value="Genomic_DNA"/>
</dbReference>
<sequence>MSQIEDPTQLEDASSARLTTSNPATLASTVHTQLTGSVNIPTDEISTSSNTATRPTEASETNQSLEQTKASSITANPQSSALASSQSVDVTEGTVTFTQSTSSTLVVSTSSSSDISSLTTAQTTSSASSTVSTSDHTLPQTHTSSSAEVTSASFSSTSSQIASESSSSSQPTSSSIPPVPPAAPLFTSSSSSSDSTSYTPESLTSWDTYTAISYEDIASSEPAPVLANLQVGSSSAIASSNINTRPTQATSAAPSGPEDTPGVLTEIDTSNPEENATATMKYASDDPSPSASASIGNAADSAQSNPGPDTKDGGSNKLSAIAVVGIVGGILVGLIALYLLWYHWRKKRSRAALFDDDPEGDEKLSPTMYHTHNRVTRSSFGAADPITPWSYRYRNAKRQTYGEEEADDDDEDWYDPNVRQDGDQVGYTRDNANPFQDNLFDPSKTAIPPTGRTNYTVDYSTEEGEMRASLAEDNSPELLYRSNSTRSQVQLEDPMHPQNPFVPPIPPQSSGNDNGYGYGHGGLTRNETIRTVRTIPPGPDDVEDDESENPFEYASTVGTRTRPSSDYPSEPPTSKLLPWVNKGFNPENDVQPPLPIQAGQIRETEEGIRGPVKPAMNVIPSSEKPMGHGGDLAGVTIPSFR</sequence>
<dbReference type="EMBL" id="CP144537">
    <property type="protein sequence ID" value="WWC64070.1"/>
    <property type="molecule type" value="Genomic_DNA"/>
</dbReference>
<feature type="region of interest" description="Disordered" evidence="1">
    <location>
        <begin position="1"/>
        <end position="202"/>
    </location>
</feature>
<feature type="region of interest" description="Disordered" evidence="1">
    <location>
        <begin position="239"/>
        <end position="313"/>
    </location>
</feature>
<evidence type="ECO:0000313" key="4">
    <source>
        <dbReference type="EMBL" id="WWC64070.1"/>
    </source>
</evidence>
<dbReference type="VEuPathDB" id="FungiDB:I303_08680"/>
<feature type="transmembrane region" description="Helical" evidence="2">
    <location>
        <begin position="318"/>
        <end position="341"/>
    </location>
</feature>
<dbReference type="STRING" id="1296121.A0A1A5ZU06"/>
<evidence type="ECO:0008006" key="6">
    <source>
        <dbReference type="Google" id="ProtNLM"/>
    </source>
</evidence>
<reference evidence="3" key="1">
    <citation type="submission" date="2013-07" db="EMBL/GenBank/DDBJ databases">
        <title>The Genome Sequence of Cryptococcus dejecticola CBS10117.</title>
        <authorList>
            <consortium name="The Broad Institute Genome Sequencing Platform"/>
            <person name="Cuomo C."/>
            <person name="Litvintseva A."/>
            <person name="Chen Y."/>
            <person name="Heitman J."/>
            <person name="Sun S."/>
            <person name="Springer D."/>
            <person name="Dromer F."/>
            <person name="Young S.K."/>
            <person name="Zeng Q."/>
            <person name="Gargeya S."/>
            <person name="Fitzgerald M."/>
            <person name="Abouelleil A."/>
            <person name="Alvarado L."/>
            <person name="Berlin A.M."/>
            <person name="Chapman S.B."/>
            <person name="Dewar J."/>
            <person name="Goldberg J."/>
            <person name="Griggs A."/>
            <person name="Gujja S."/>
            <person name="Hansen M."/>
            <person name="Howarth C."/>
            <person name="Imamovic A."/>
            <person name="Larimer J."/>
            <person name="McCowan C."/>
            <person name="Murphy C."/>
            <person name="Pearson M."/>
            <person name="Priest M."/>
            <person name="Roberts A."/>
            <person name="Saif S."/>
            <person name="Shea T."/>
            <person name="Sykes S."/>
            <person name="Wortman J."/>
            <person name="Nusbaum C."/>
            <person name="Birren B."/>
        </authorList>
    </citation>
    <scope>NUCLEOTIDE SEQUENCE [LARGE SCALE GENOMIC DNA]</scope>
    <source>
        <strain evidence="3">CBS 10117</strain>
    </source>
</reference>
<reference evidence="4" key="3">
    <citation type="submission" date="2024-02" db="EMBL/GenBank/DDBJ databases">
        <title>Comparative genomics of Cryptococcus and Kwoniella reveals pathogenesis evolution and contrasting modes of karyotype evolution via chromosome fusion or intercentromeric recombination.</title>
        <authorList>
            <person name="Coelho M.A."/>
            <person name="David-Palma M."/>
            <person name="Shea T."/>
            <person name="Bowers K."/>
            <person name="McGinley-Smith S."/>
            <person name="Mohammad A.W."/>
            <person name="Gnirke A."/>
            <person name="Yurkov A.M."/>
            <person name="Nowrousian M."/>
            <person name="Sun S."/>
            <person name="Cuomo C.A."/>
            <person name="Heitman J."/>
        </authorList>
    </citation>
    <scope>NUCLEOTIDE SEQUENCE</scope>
    <source>
        <strain evidence="4">CBS 10117</strain>
    </source>
</reference>
<feature type="compositionally biased region" description="Polar residues" evidence="1">
    <location>
        <begin position="244"/>
        <end position="253"/>
    </location>
</feature>
<feature type="compositionally biased region" description="Polar residues" evidence="1">
    <location>
        <begin position="556"/>
        <end position="567"/>
    </location>
</feature>
<keyword evidence="2" id="KW-1133">Transmembrane helix</keyword>
<organism evidence="3">
    <name type="scientific">Kwoniella dejecticola CBS 10117</name>
    <dbReference type="NCBI Taxonomy" id="1296121"/>
    <lineage>
        <taxon>Eukaryota</taxon>
        <taxon>Fungi</taxon>
        <taxon>Dikarya</taxon>
        <taxon>Basidiomycota</taxon>
        <taxon>Agaricomycotina</taxon>
        <taxon>Tremellomycetes</taxon>
        <taxon>Tremellales</taxon>
        <taxon>Cryptococcaceae</taxon>
        <taxon>Kwoniella</taxon>
    </lineage>
</organism>
<evidence type="ECO:0000313" key="3">
    <source>
        <dbReference type="EMBL" id="OBR81294.1"/>
    </source>
</evidence>
<evidence type="ECO:0000256" key="2">
    <source>
        <dbReference type="SAM" id="Phobius"/>
    </source>
</evidence>
<feature type="compositionally biased region" description="Low complexity" evidence="1">
    <location>
        <begin position="94"/>
        <end position="134"/>
    </location>
</feature>
<feature type="region of interest" description="Disordered" evidence="1">
    <location>
        <begin position="553"/>
        <end position="572"/>
    </location>
</feature>
<feature type="region of interest" description="Disordered" evidence="1">
    <location>
        <begin position="433"/>
        <end position="454"/>
    </location>
</feature>
<proteinExistence type="predicted"/>
<dbReference type="OrthoDB" id="2576229at2759"/>
<evidence type="ECO:0000256" key="1">
    <source>
        <dbReference type="SAM" id="MobiDB-lite"/>
    </source>
</evidence>
<dbReference type="Proteomes" id="UP000078595">
    <property type="component" value="Chromosome 8"/>
</dbReference>
<keyword evidence="5" id="KW-1185">Reference proteome</keyword>
<dbReference type="AlphaFoldDB" id="A0A1A5ZU06"/>
<reference evidence="4" key="2">
    <citation type="submission" date="2013-07" db="EMBL/GenBank/DDBJ databases">
        <authorList>
            <consortium name="The Broad Institute Genome Sequencing Platform"/>
            <person name="Cuomo C."/>
            <person name="Litvintseva A."/>
            <person name="Chen Y."/>
            <person name="Heitman J."/>
            <person name="Sun S."/>
            <person name="Springer D."/>
            <person name="Dromer F."/>
            <person name="Young S.K."/>
            <person name="Zeng Q."/>
            <person name="Gargeya S."/>
            <person name="Fitzgerald M."/>
            <person name="Abouelleil A."/>
            <person name="Alvarado L."/>
            <person name="Berlin A.M."/>
            <person name="Chapman S.B."/>
            <person name="Dewar J."/>
            <person name="Goldberg J."/>
            <person name="Griggs A."/>
            <person name="Gujja S."/>
            <person name="Hansen M."/>
            <person name="Howarth C."/>
            <person name="Imamovic A."/>
            <person name="Larimer J."/>
            <person name="McCowan C."/>
            <person name="Murphy C."/>
            <person name="Pearson M."/>
            <person name="Priest M."/>
            <person name="Roberts A."/>
            <person name="Saif S."/>
            <person name="Shea T."/>
            <person name="Sykes S."/>
            <person name="Wortman J."/>
            <person name="Nusbaum C."/>
            <person name="Birren B."/>
        </authorList>
    </citation>
    <scope>NUCLEOTIDE SEQUENCE</scope>
    <source>
        <strain evidence="4">CBS 10117</strain>
    </source>
</reference>
<feature type="compositionally biased region" description="Polar residues" evidence="1">
    <location>
        <begin position="16"/>
        <end position="89"/>
    </location>
</feature>
<accession>A0A1A5ZU06</accession>
<gene>
    <name evidence="3" type="ORF">I303_08680</name>
    <name evidence="4" type="ORF">I303_106677</name>
</gene>
<keyword evidence="2" id="KW-0472">Membrane</keyword>
<dbReference type="KEGG" id="kdj:28972379"/>
<name>A0A1A5ZU06_9TREE</name>
<evidence type="ECO:0000313" key="5">
    <source>
        <dbReference type="Proteomes" id="UP000078595"/>
    </source>
</evidence>
<feature type="compositionally biased region" description="Polar residues" evidence="1">
    <location>
        <begin position="267"/>
        <end position="278"/>
    </location>
</feature>